<sequence>MVKRRSMVVGLGALATGSGAVFSSAALQSTSASTAAFQVYTVQELNVTRGSTEYDQGDTGISISDASDLPQAHVTGDTQSDSLNVNVATRNSASNQSLTHLLDVENNGTEPVSVGFGFSTFGTIVVDGDNTTAGDGQVTEKQVQGMYSFQVNTTDSNGISSDDGTDISPGSSSQADAPQNYKQIPAGATLAIDLVVDAPDPVVKAINQAANPSGNPFDVESRAKTTLVQEIVVGTETDLTTTN</sequence>
<evidence type="ECO:0000313" key="2">
    <source>
        <dbReference type="EMBL" id="QKG91999.1"/>
    </source>
</evidence>
<name>A0A7D4CRK9_9EURY</name>
<proteinExistence type="predicted"/>
<reference evidence="2 3" key="1">
    <citation type="submission" date="2020-05" db="EMBL/GenBank/DDBJ databases">
        <title>Halorubrum RHB-C sp.nov., an extremely halophilic archaeon isolated from solar salt farm.</title>
        <authorList>
            <person name="Ho H."/>
            <person name="Danganan R.E."/>
            <person name="Dedeles G.R."/>
            <person name="Kim S.-G."/>
        </authorList>
    </citation>
    <scope>NUCLEOTIDE SEQUENCE [LARGE SCALE GENOMIC DNA]</scope>
    <source>
        <strain evidence="2 3">RHB-C</strain>
    </source>
</reference>
<dbReference type="RefSeq" id="WP_173228551.1">
    <property type="nucleotide sequence ID" value="NZ_CP053941.1"/>
</dbReference>
<keyword evidence="3" id="KW-1185">Reference proteome</keyword>
<dbReference type="GeneID" id="55594077"/>
<evidence type="ECO:0000256" key="1">
    <source>
        <dbReference type="SAM" id="MobiDB-lite"/>
    </source>
</evidence>
<organism evidence="2 3">
    <name type="scientific">Halorubrum salinarum</name>
    <dbReference type="NCBI Taxonomy" id="2739057"/>
    <lineage>
        <taxon>Archaea</taxon>
        <taxon>Methanobacteriati</taxon>
        <taxon>Methanobacteriota</taxon>
        <taxon>Stenosarchaea group</taxon>
        <taxon>Halobacteria</taxon>
        <taxon>Halobacteriales</taxon>
        <taxon>Haloferacaceae</taxon>
        <taxon>Halorubrum</taxon>
    </lineage>
</organism>
<dbReference type="EMBL" id="CP053941">
    <property type="protein sequence ID" value="QKG91999.1"/>
    <property type="molecule type" value="Genomic_DNA"/>
</dbReference>
<accession>A0A7D4CRK9</accession>
<dbReference type="Proteomes" id="UP000505020">
    <property type="component" value="Chromosome"/>
</dbReference>
<protein>
    <submittedName>
        <fullName evidence="2">Uncharacterized protein</fullName>
    </submittedName>
</protein>
<gene>
    <name evidence="2" type="ORF">HPS36_03705</name>
</gene>
<dbReference type="AlphaFoldDB" id="A0A7D4CRK9"/>
<feature type="region of interest" description="Disordered" evidence="1">
    <location>
        <begin position="152"/>
        <end position="179"/>
    </location>
</feature>
<evidence type="ECO:0000313" key="3">
    <source>
        <dbReference type="Proteomes" id="UP000505020"/>
    </source>
</evidence>
<dbReference type="KEGG" id="hsai:HPS36_03705"/>